<dbReference type="HOGENOM" id="CLU_165622_0_0_1"/>
<organism evidence="1">
    <name type="scientific">Fusarium oxysporum f. sp. conglutinans race 2 54008</name>
    <dbReference type="NCBI Taxonomy" id="1089457"/>
    <lineage>
        <taxon>Eukaryota</taxon>
        <taxon>Fungi</taxon>
        <taxon>Dikarya</taxon>
        <taxon>Ascomycota</taxon>
        <taxon>Pezizomycotina</taxon>
        <taxon>Sordariomycetes</taxon>
        <taxon>Hypocreomycetidae</taxon>
        <taxon>Hypocreales</taxon>
        <taxon>Nectriaceae</taxon>
        <taxon>Fusarium</taxon>
        <taxon>Fusarium oxysporum species complex</taxon>
    </lineage>
</organism>
<reference evidence="1" key="2">
    <citation type="submission" date="2014-03" db="EMBL/GenBank/DDBJ databases">
        <title>The Genome Annotation of Fusarium oxysporum PHW808.</title>
        <authorList>
            <consortium name="The Broad Institute Genomics Platform"/>
            <person name="Ma L.-J."/>
            <person name="Corby-Kistler H."/>
            <person name="Broz K."/>
            <person name="Gale L.R."/>
            <person name="Jonkers W."/>
            <person name="O'Donnell K."/>
            <person name="Ploetz R."/>
            <person name="Steinberg C."/>
            <person name="Schwartz D.C."/>
            <person name="VanEtten H."/>
            <person name="Zhou S."/>
            <person name="Young S.K."/>
            <person name="Zeng Q."/>
            <person name="Gargeya S."/>
            <person name="Fitzgerald M."/>
            <person name="Abouelleil A."/>
            <person name="Alvarado L."/>
            <person name="Chapman S.B."/>
            <person name="Gainer-Dewar J."/>
            <person name="Goldberg J."/>
            <person name="Griggs A."/>
            <person name="Gujja S."/>
            <person name="Hansen M."/>
            <person name="Howarth C."/>
            <person name="Imamovic A."/>
            <person name="Ireland A."/>
            <person name="Larimer J."/>
            <person name="McCowan C."/>
            <person name="Murphy C."/>
            <person name="Pearson M."/>
            <person name="Poon T.W."/>
            <person name="Priest M."/>
            <person name="Roberts A."/>
            <person name="Saif S."/>
            <person name="Shea T."/>
            <person name="Sykes S."/>
            <person name="Wortman J."/>
            <person name="Nusbaum C."/>
            <person name="Birren B."/>
        </authorList>
    </citation>
    <scope>NUCLEOTIDE SEQUENCE</scope>
    <source>
        <strain evidence="1">54008</strain>
    </source>
</reference>
<dbReference type="AlphaFoldDB" id="X0GX10"/>
<reference evidence="1" key="1">
    <citation type="submission" date="2011-11" db="EMBL/GenBank/DDBJ databases">
        <title>The Genome Sequence of Fusarium oxysporum PHW808.</title>
        <authorList>
            <consortium name="The Broad Institute Genome Sequencing Platform"/>
            <person name="Ma L.-J."/>
            <person name="Gale L.R."/>
            <person name="Schwartz D.C."/>
            <person name="Zhou S."/>
            <person name="Corby-Kistler H."/>
            <person name="Young S.K."/>
            <person name="Zeng Q."/>
            <person name="Gargeya S."/>
            <person name="Fitzgerald M."/>
            <person name="Haas B."/>
            <person name="Abouelleil A."/>
            <person name="Alvarado L."/>
            <person name="Arachchi H.M."/>
            <person name="Berlin A."/>
            <person name="Brown A."/>
            <person name="Chapman S.B."/>
            <person name="Chen Z."/>
            <person name="Dunbar C."/>
            <person name="Freedman E."/>
            <person name="Gearin G."/>
            <person name="Goldberg J."/>
            <person name="Griggs A."/>
            <person name="Gujja S."/>
            <person name="Heiman D."/>
            <person name="Howarth C."/>
            <person name="Larson L."/>
            <person name="Lui A."/>
            <person name="MacDonald P.J.P."/>
            <person name="Montmayeur A."/>
            <person name="Murphy C."/>
            <person name="Neiman D."/>
            <person name="Pearson M."/>
            <person name="Priest M."/>
            <person name="Roberts A."/>
            <person name="Saif S."/>
            <person name="Shea T."/>
            <person name="Shenoy N."/>
            <person name="Sisk P."/>
            <person name="Stolte C."/>
            <person name="Sykes S."/>
            <person name="Wortman J."/>
            <person name="Nusbaum C."/>
            <person name="Birren B."/>
        </authorList>
    </citation>
    <scope>NUCLEOTIDE SEQUENCE [LARGE SCALE GENOMIC DNA]</scope>
    <source>
        <strain evidence="1">54008</strain>
    </source>
</reference>
<gene>
    <name evidence="1" type="ORF">FOPG_19378</name>
</gene>
<proteinExistence type="predicted"/>
<dbReference type="Proteomes" id="UP000030676">
    <property type="component" value="Unassembled WGS sequence"/>
</dbReference>
<evidence type="ECO:0000313" key="1">
    <source>
        <dbReference type="EMBL" id="EXL64356.1"/>
    </source>
</evidence>
<dbReference type="EMBL" id="KK034160">
    <property type="protein sequence ID" value="EXL64356.1"/>
    <property type="molecule type" value="Genomic_DNA"/>
</dbReference>
<accession>X0GX10</accession>
<sequence length="121" mass="14068">MHVGRIEPRQPRMMVRPLLLSSTNLRAKTVIEFNGRSARRRVERYRCGRSFGQGAFLMLPVLSSREECKIRNRKALRRSCRFSGHHQRTPDSCRRATWQGVESIAAIEVCDRRWSLKAGKT</sequence>
<protein>
    <submittedName>
        <fullName evidence="1">Uncharacterized protein</fullName>
    </submittedName>
</protein>
<name>X0GX10_FUSOX</name>